<sequence>MDFGPHATFIIGAYGFTALVVGAMILHAILDHRAQRRALDRLQGGRGA</sequence>
<dbReference type="RefSeq" id="WP_015926938.1">
    <property type="nucleotide sequence ID" value="NC_011894.1"/>
</dbReference>
<proteinExistence type="inferred from homology"/>
<dbReference type="AlphaFoldDB" id="B8I9H2"/>
<evidence type="ECO:0000256" key="3">
    <source>
        <dbReference type="ARBA" id="ARBA00008741"/>
    </source>
</evidence>
<evidence type="ECO:0000256" key="12">
    <source>
        <dbReference type="RuleBase" id="RU363101"/>
    </source>
</evidence>
<keyword evidence="11 12" id="KW-0472">Membrane</keyword>
<evidence type="ECO:0000256" key="4">
    <source>
        <dbReference type="ARBA" id="ARBA00016461"/>
    </source>
</evidence>
<evidence type="ECO:0000256" key="5">
    <source>
        <dbReference type="ARBA" id="ARBA00022448"/>
    </source>
</evidence>
<dbReference type="Proteomes" id="UP000008207">
    <property type="component" value="Chromosome"/>
</dbReference>
<protein>
    <recommendedName>
        <fullName evidence="4 12">Heme exporter protein D</fullName>
    </recommendedName>
</protein>
<dbReference type="eggNOG" id="ENOG5031TBT">
    <property type="taxonomic scope" value="Bacteria"/>
</dbReference>
<keyword evidence="14" id="KW-1185">Reference proteome</keyword>
<evidence type="ECO:0000256" key="9">
    <source>
        <dbReference type="ARBA" id="ARBA00022748"/>
    </source>
</evidence>
<evidence type="ECO:0000313" key="14">
    <source>
        <dbReference type="Proteomes" id="UP000008207"/>
    </source>
</evidence>
<dbReference type="OrthoDB" id="7868669at2"/>
<evidence type="ECO:0000313" key="13">
    <source>
        <dbReference type="EMBL" id="ACL55225.1"/>
    </source>
</evidence>
<dbReference type="EMBL" id="CP001349">
    <property type="protein sequence ID" value="ACL55225.1"/>
    <property type="molecule type" value="Genomic_DNA"/>
</dbReference>
<keyword evidence="9 12" id="KW-0201">Cytochrome c-type biogenesis</keyword>
<dbReference type="GO" id="GO:0017004">
    <property type="term" value="P:cytochrome complex assembly"/>
    <property type="evidence" value="ECO:0007669"/>
    <property type="project" value="UniProtKB-KW"/>
</dbReference>
<dbReference type="GO" id="GO:0005886">
    <property type="term" value="C:plasma membrane"/>
    <property type="evidence" value="ECO:0007669"/>
    <property type="project" value="UniProtKB-SubCell"/>
</dbReference>
<dbReference type="Pfam" id="PF04995">
    <property type="entry name" value="CcmD"/>
    <property type="match status" value="1"/>
</dbReference>
<evidence type="ECO:0000256" key="6">
    <source>
        <dbReference type="ARBA" id="ARBA00022475"/>
    </source>
</evidence>
<dbReference type="GO" id="GO:0015886">
    <property type="term" value="P:heme transport"/>
    <property type="evidence" value="ECO:0007669"/>
    <property type="project" value="InterPro"/>
</dbReference>
<evidence type="ECO:0000256" key="7">
    <source>
        <dbReference type="ARBA" id="ARBA00022519"/>
    </source>
</evidence>
<evidence type="ECO:0000256" key="10">
    <source>
        <dbReference type="ARBA" id="ARBA00022989"/>
    </source>
</evidence>
<organism evidence="13 14">
    <name type="scientific">Methylobacterium nodulans (strain LMG 21967 / CNCM I-2342 / ORS 2060)</name>
    <dbReference type="NCBI Taxonomy" id="460265"/>
    <lineage>
        <taxon>Bacteria</taxon>
        <taxon>Pseudomonadati</taxon>
        <taxon>Pseudomonadota</taxon>
        <taxon>Alphaproteobacteria</taxon>
        <taxon>Hyphomicrobiales</taxon>
        <taxon>Methylobacteriaceae</taxon>
        <taxon>Methylobacterium</taxon>
    </lineage>
</organism>
<accession>B8I9H2</accession>
<keyword evidence="5 12" id="KW-0813">Transport</keyword>
<evidence type="ECO:0000256" key="8">
    <source>
        <dbReference type="ARBA" id="ARBA00022692"/>
    </source>
</evidence>
<keyword evidence="7 12" id="KW-0997">Cell inner membrane</keyword>
<comment type="similarity">
    <text evidence="3 12">Belongs to the CcmD/CycX/HelD family.</text>
</comment>
<gene>
    <name evidence="13" type="ordered locus">Mnod_0179</name>
</gene>
<evidence type="ECO:0000256" key="1">
    <source>
        <dbReference type="ARBA" id="ARBA00002442"/>
    </source>
</evidence>
<keyword evidence="10 12" id="KW-1133">Transmembrane helix</keyword>
<reference evidence="13 14" key="1">
    <citation type="submission" date="2009-01" db="EMBL/GenBank/DDBJ databases">
        <title>Complete sequence of chromosome of Methylobacterium nodulans ORS 2060.</title>
        <authorList>
            <consortium name="US DOE Joint Genome Institute"/>
            <person name="Lucas S."/>
            <person name="Copeland A."/>
            <person name="Lapidus A."/>
            <person name="Glavina del Rio T."/>
            <person name="Dalin E."/>
            <person name="Tice H."/>
            <person name="Bruce D."/>
            <person name="Goodwin L."/>
            <person name="Pitluck S."/>
            <person name="Sims D."/>
            <person name="Brettin T."/>
            <person name="Detter J.C."/>
            <person name="Han C."/>
            <person name="Larimer F."/>
            <person name="Land M."/>
            <person name="Hauser L."/>
            <person name="Kyrpides N."/>
            <person name="Ivanova N."/>
            <person name="Marx C.J."/>
            <person name="Richardson P."/>
        </authorList>
    </citation>
    <scope>NUCLEOTIDE SEQUENCE [LARGE SCALE GENOMIC DNA]</scope>
    <source>
        <strain evidence="14">LMG 21967 / CNCM I-2342 / ORS 2060</strain>
    </source>
</reference>
<comment type="subcellular location">
    <subcellularLocation>
        <location evidence="2 12">Cell inner membrane</location>
        <topology evidence="2 12">Single-pass membrane protein</topology>
    </subcellularLocation>
</comment>
<comment type="function">
    <text evidence="1 12">Required for the export of heme to the periplasm for the biogenesis of c-type cytochromes.</text>
</comment>
<keyword evidence="6 12" id="KW-1003">Cell membrane</keyword>
<dbReference type="STRING" id="460265.Mnod_0179"/>
<evidence type="ECO:0000256" key="11">
    <source>
        <dbReference type="ARBA" id="ARBA00023136"/>
    </source>
</evidence>
<dbReference type="NCBIfam" id="TIGR03141">
    <property type="entry name" value="cytochro_ccmD"/>
    <property type="match status" value="1"/>
</dbReference>
<evidence type="ECO:0000256" key="2">
    <source>
        <dbReference type="ARBA" id="ARBA00004377"/>
    </source>
</evidence>
<dbReference type="KEGG" id="mno:Mnod_0179"/>
<keyword evidence="8 12" id="KW-0812">Transmembrane</keyword>
<dbReference type="InterPro" id="IPR007078">
    <property type="entry name" value="Haem_export_protD_CcmD"/>
</dbReference>
<feature type="transmembrane region" description="Helical" evidence="12">
    <location>
        <begin position="6"/>
        <end position="30"/>
    </location>
</feature>
<name>B8I9H2_METNO</name>
<dbReference type="HOGENOM" id="CLU_199071_2_1_5"/>